<evidence type="ECO:0000313" key="3">
    <source>
        <dbReference type="Proteomes" id="UP000680067"/>
    </source>
</evidence>
<comment type="caution">
    <text evidence="2">The sequence shown here is derived from an EMBL/GenBank/DDBJ whole genome shotgun (WGS) entry which is preliminary data.</text>
</comment>
<evidence type="ECO:0000313" key="2">
    <source>
        <dbReference type="EMBL" id="MBR7780697.1"/>
    </source>
</evidence>
<proteinExistence type="predicted"/>
<organism evidence="2 3">
    <name type="scientific">Undibacterium luofuense</name>
    <dbReference type="NCBI Taxonomy" id="2828733"/>
    <lineage>
        <taxon>Bacteria</taxon>
        <taxon>Pseudomonadati</taxon>
        <taxon>Pseudomonadota</taxon>
        <taxon>Betaproteobacteria</taxon>
        <taxon>Burkholderiales</taxon>
        <taxon>Oxalobacteraceae</taxon>
        <taxon>Undibacterium</taxon>
    </lineage>
</organism>
<accession>A0A941DJF7</accession>
<dbReference type="Proteomes" id="UP000680067">
    <property type="component" value="Unassembled WGS sequence"/>
</dbReference>
<feature type="signal peptide" evidence="1">
    <location>
        <begin position="1"/>
        <end position="22"/>
    </location>
</feature>
<name>A0A941DJF7_9BURK</name>
<dbReference type="AlphaFoldDB" id="A0A941DJF7"/>
<dbReference type="Pfam" id="PF10029">
    <property type="entry name" value="DUF2271"/>
    <property type="match status" value="1"/>
</dbReference>
<reference evidence="2" key="1">
    <citation type="submission" date="2021-04" db="EMBL/GenBank/DDBJ databases">
        <title>novel species isolated from subtropical streams in China.</title>
        <authorList>
            <person name="Lu H."/>
        </authorList>
    </citation>
    <scope>NUCLEOTIDE SEQUENCE</scope>
    <source>
        <strain evidence="2">LFS511W</strain>
    </source>
</reference>
<gene>
    <name evidence="2" type="ORF">KDM89_00965</name>
</gene>
<dbReference type="InterPro" id="IPR014469">
    <property type="entry name" value="DUF2271"/>
</dbReference>
<feature type="chain" id="PRO_5036704065" evidence="1">
    <location>
        <begin position="23"/>
        <end position="172"/>
    </location>
</feature>
<evidence type="ECO:0000256" key="1">
    <source>
        <dbReference type="SAM" id="SignalP"/>
    </source>
</evidence>
<protein>
    <submittedName>
        <fullName evidence="2">DUF2271 domain-containing protein</fullName>
    </submittedName>
</protein>
<dbReference type="EMBL" id="JAGSPN010000001">
    <property type="protein sequence ID" value="MBR7780697.1"/>
    <property type="molecule type" value="Genomic_DNA"/>
</dbReference>
<dbReference type="PIRSF" id="PIRSF014995">
    <property type="entry name" value="UCP014995"/>
    <property type="match status" value="1"/>
</dbReference>
<sequence length="172" mass="18945">MRYVLPVAISTLLGSPAALVHAADLNVKLELPRLNVAEYHKPYVAVWIEKGDQSFAGNLTVWYDLKKRNNEGTKWLKDLRQWWRKSGRDLTMPVDGLSAATRTAGEHSLTFSTDKSVLAQLPAGEYQLLVEAAREGGGREVVKVPFTWGGKGEFTAKAQGSHEIGTVAVQIK</sequence>
<keyword evidence="1" id="KW-0732">Signal</keyword>
<dbReference type="RefSeq" id="WP_212686085.1">
    <property type="nucleotide sequence ID" value="NZ_JAGSPN010000001.1"/>
</dbReference>
<keyword evidence="3" id="KW-1185">Reference proteome</keyword>